<evidence type="ECO:0000256" key="2">
    <source>
        <dbReference type="SAM" id="Phobius"/>
    </source>
</evidence>
<keyword evidence="2" id="KW-1133">Transmembrane helix</keyword>
<keyword evidence="2" id="KW-0472">Membrane</keyword>
<dbReference type="AlphaFoldDB" id="A0A7J0BT44"/>
<dbReference type="EMBL" id="BLVP01000008">
    <property type="protein sequence ID" value="GFM36893.1"/>
    <property type="molecule type" value="Genomic_DNA"/>
</dbReference>
<accession>A0A7J0BT44</accession>
<dbReference type="Proteomes" id="UP000503820">
    <property type="component" value="Unassembled WGS sequence"/>
</dbReference>
<comment type="caution">
    <text evidence="3">The sequence shown here is derived from an EMBL/GenBank/DDBJ whole genome shotgun (WGS) entry which is preliminary data.</text>
</comment>
<protein>
    <submittedName>
        <fullName evidence="3">Uncharacterized protein</fullName>
    </submittedName>
</protein>
<evidence type="ECO:0000313" key="4">
    <source>
        <dbReference type="Proteomes" id="UP000503820"/>
    </source>
</evidence>
<proteinExistence type="predicted"/>
<feature type="coiled-coil region" evidence="1">
    <location>
        <begin position="513"/>
        <end position="570"/>
    </location>
</feature>
<feature type="transmembrane region" description="Helical" evidence="2">
    <location>
        <begin position="574"/>
        <end position="597"/>
    </location>
</feature>
<keyword evidence="4" id="KW-1185">Reference proteome</keyword>
<dbReference type="RefSeq" id="WP_174409563.1">
    <property type="nucleotide sequence ID" value="NZ_BLVP01000008.1"/>
</dbReference>
<feature type="coiled-coil region" evidence="1">
    <location>
        <begin position="640"/>
        <end position="667"/>
    </location>
</feature>
<evidence type="ECO:0000256" key="1">
    <source>
        <dbReference type="SAM" id="Coils"/>
    </source>
</evidence>
<reference evidence="3 4" key="1">
    <citation type="submission" date="2020-05" db="EMBL/GenBank/DDBJ databases">
        <title>Draft genome sequence of Desulfovibrio psychrotolerans JS1T.</title>
        <authorList>
            <person name="Ueno A."/>
            <person name="Tamazawa S."/>
            <person name="Tamamura S."/>
            <person name="Murakami T."/>
            <person name="Kiyama T."/>
            <person name="Inomata H."/>
            <person name="Amano Y."/>
            <person name="Miyakawa K."/>
            <person name="Tamaki H."/>
            <person name="Naganuma T."/>
            <person name="Kaneko K."/>
        </authorList>
    </citation>
    <scope>NUCLEOTIDE SEQUENCE [LARGE SCALE GENOMIC DNA]</scope>
    <source>
        <strain evidence="3 4">JS1</strain>
    </source>
</reference>
<keyword evidence="2" id="KW-0812">Transmembrane</keyword>
<name>A0A7J0BT44_9BACT</name>
<feature type="transmembrane region" description="Helical" evidence="2">
    <location>
        <begin position="609"/>
        <end position="631"/>
    </location>
</feature>
<gene>
    <name evidence="3" type="ORF">DSM19430T_15770</name>
</gene>
<sequence length="690" mass="80511">MEDHRRLAALAVFRELYDSNNKVHEILRKFVIEIIASHKSYEFYPNEINSLMTEYYGFKLPEAVVRTVLHSLTKSTDWCAKENGKYIIKMMPESSEDLQNKYKTRISIHDKIFKDLIAYICRKENRQLSELEEINARKSLCAFLLNESNGETYSRYVSSFILERESDDSFQNDIEEIREGVILYSGITYNNKPSEVGSWTTEMILFLDQEILFHCCGLNGELYKTYFDEFHRFVKEINTSGKKRKIWLYYFQETKDGVEGYFRKAEDIVRGNSEMWVGSPAMRWIIDGCNTPSDVATKKMKFYRDLEYHGIVLDNSFVFDHSKYEHNILNHEIHEFVEAKFGDKGLNSLALLNKIHCLRGESSTNNFDYIKYHFLTGTALTHELAWEPIIKGEESVPLATSLDWLTNRMWFKLNKGFGGEAFPSSGRALCKAREVLSTIINRKVSDDYNKTVKEFNDKRLSREDVQGILISLMEQTRLPEEINSQNIEEHLNFCKLDKLEEYKAIQIEAQNRQKQIDQENINLNKEILKKNEENKKLLLTIQHERNERKLRDTTDKIELLKTNKKNIDRKLITYFRLTTILFTLLILVTGFLLATFLSSTWSVAEPYIVTLQIVTPILAALIIPLLTIKAAKEKIQTAMKNRLYLSAEIDEEKIKSLQEELARLEETLHQPHDLLEIESQGQEFASARSA</sequence>
<evidence type="ECO:0000313" key="3">
    <source>
        <dbReference type="EMBL" id="GFM36893.1"/>
    </source>
</evidence>
<organism evidence="3 4">
    <name type="scientific">Desulfovibrio psychrotolerans</name>
    <dbReference type="NCBI Taxonomy" id="415242"/>
    <lineage>
        <taxon>Bacteria</taxon>
        <taxon>Pseudomonadati</taxon>
        <taxon>Thermodesulfobacteriota</taxon>
        <taxon>Desulfovibrionia</taxon>
        <taxon>Desulfovibrionales</taxon>
        <taxon>Desulfovibrionaceae</taxon>
        <taxon>Desulfovibrio</taxon>
    </lineage>
</organism>
<keyword evidence="1" id="KW-0175">Coiled coil</keyword>